<evidence type="ECO:0000313" key="2">
    <source>
        <dbReference type="EMBL" id="MCF8587532.1"/>
    </source>
</evidence>
<evidence type="ECO:0000259" key="1">
    <source>
        <dbReference type="Pfam" id="PF13360"/>
    </source>
</evidence>
<gene>
    <name evidence="2" type="ORF">L5G33_03505</name>
</gene>
<sequence>MKSSNTSAGMVVSIMAIVVGLVTLTLIFAVASTGVTGTPQAGNTSVDRNDMSKFYELDGIDSAPAQWWSTNLATVGLEAYQYNTTTVDGDPLIYLTDPEDPSGPGEIVRYDVVNGQPKWRAKLDYPASCTPTVRGRYLPCDSNEADGSTLRYIDLDNGAVTAPISTPNEITSVTPVDRRGTEFVVAVKGNRPGEMIVHRGTPTDIDSAWSATYRVTYPDPPLYVDSTGTRATLGFGSKPGESATFTLDTGTQIPDPSTPSDPDLWTWSDRTKIRIVDRQRRTFEILDANGAVVGRGADAGNHSYISRLVGTAREDVVLVGNIAYDASSGRRLWSDERLMRSDGDPLSGIQSAVTAIVDDTVILDMRDDYPAGSLIGLDLTTGKQLWQRDYQSMPVQMFLDGTRWVSTIDDELQSFDTRTGRQVWSVDYPHTPTDDDSTDDARLSKTDGKHLVVTTPTTLTVFGPAVPFTPTRTIFPARPLHSRRRR</sequence>
<dbReference type="InterPro" id="IPR015943">
    <property type="entry name" value="WD40/YVTN_repeat-like_dom_sf"/>
</dbReference>
<name>A0ABS9IPR6_9ACTN</name>
<reference evidence="2 3" key="1">
    <citation type="submission" date="2022-01" db="EMBL/GenBank/DDBJ databases">
        <authorList>
            <person name="Huang Y."/>
        </authorList>
    </citation>
    <scope>NUCLEOTIDE SEQUENCE [LARGE SCALE GENOMIC DNA]</scope>
    <source>
        <strain evidence="2 3">HY366</strain>
    </source>
</reference>
<dbReference type="SUPFAM" id="SSF50969">
    <property type="entry name" value="YVTN repeat-like/Quinoprotein amine dehydrogenase"/>
    <property type="match status" value="1"/>
</dbReference>
<comment type="caution">
    <text evidence="2">The sequence shown here is derived from an EMBL/GenBank/DDBJ whole genome shotgun (WGS) entry which is preliminary data.</text>
</comment>
<dbReference type="SUPFAM" id="SSF50998">
    <property type="entry name" value="Quinoprotein alcohol dehydrogenase-like"/>
    <property type="match status" value="1"/>
</dbReference>
<dbReference type="Gene3D" id="2.40.128.630">
    <property type="match status" value="1"/>
</dbReference>
<dbReference type="PANTHER" id="PTHR34512:SF30">
    <property type="entry name" value="OUTER MEMBRANE PROTEIN ASSEMBLY FACTOR BAMB"/>
    <property type="match status" value="1"/>
</dbReference>
<proteinExistence type="predicted"/>
<accession>A0ABS9IPR6</accession>
<dbReference type="RefSeq" id="WP_236996766.1">
    <property type="nucleotide sequence ID" value="NZ_JAKKOR010000002.1"/>
</dbReference>
<evidence type="ECO:0000313" key="3">
    <source>
        <dbReference type="Proteomes" id="UP001200110"/>
    </source>
</evidence>
<dbReference type="EMBL" id="JAKKOR010000002">
    <property type="protein sequence ID" value="MCF8587532.1"/>
    <property type="molecule type" value="Genomic_DNA"/>
</dbReference>
<dbReference type="InterPro" id="IPR011047">
    <property type="entry name" value="Quinoprotein_ADH-like_sf"/>
</dbReference>
<dbReference type="InterPro" id="IPR011044">
    <property type="entry name" value="Quino_amine_DH_bsu"/>
</dbReference>
<dbReference type="PANTHER" id="PTHR34512">
    <property type="entry name" value="CELL SURFACE PROTEIN"/>
    <property type="match status" value="1"/>
</dbReference>
<feature type="domain" description="Pyrrolo-quinoline quinone repeat" evidence="1">
    <location>
        <begin position="322"/>
        <end position="393"/>
    </location>
</feature>
<protein>
    <submittedName>
        <fullName evidence="2">PQQ-like beta-propeller repeat protein</fullName>
    </submittedName>
</protein>
<organism evidence="2 3">
    <name type="scientific">Gordonia liuliyuniae</name>
    <dbReference type="NCBI Taxonomy" id="2911517"/>
    <lineage>
        <taxon>Bacteria</taxon>
        <taxon>Bacillati</taxon>
        <taxon>Actinomycetota</taxon>
        <taxon>Actinomycetes</taxon>
        <taxon>Mycobacteriales</taxon>
        <taxon>Gordoniaceae</taxon>
        <taxon>Gordonia</taxon>
    </lineage>
</organism>
<dbReference type="Proteomes" id="UP001200110">
    <property type="component" value="Unassembled WGS sequence"/>
</dbReference>
<keyword evidence="3" id="KW-1185">Reference proteome</keyword>
<dbReference type="Pfam" id="PF13360">
    <property type="entry name" value="PQQ_2"/>
    <property type="match status" value="1"/>
</dbReference>
<dbReference type="Gene3D" id="2.130.10.10">
    <property type="entry name" value="YVTN repeat-like/Quinoprotein amine dehydrogenase"/>
    <property type="match status" value="1"/>
</dbReference>
<dbReference type="InterPro" id="IPR002372">
    <property type="entry name" value="PQQ_rpt_dom"/>
</dbReference>